<keyword evidence="1" id="KW-0472">Membrane</keyword>
<evidence type="ECO:0000256" key="1">
    <source>
        <dbReference type="SAM" id="Phobius"/>
    </source>
</evidence>
<comment type="caution">
    <text evidence="2">The sequence shown here is derived from an EMBL/GenBank/DDBJ whole genome shotgun (WGS) entry which is preliminary data.</text>
</comment>
<dbReference type="RefSeq" id="WP_345692898.1">
    <property type="nucleotide sequence ID" value="NZ_BAABIT010000001.1"/>
</dbReference>
<name>A0ABV9XJY9_9ACTN</name>
<evidence type="ECO:0000313" key="3">
    <source>
        <dbReference type="Proteomes" id="UP001595829"/>
    </source>
</evidence>
<dbReference type="EMBL" id="JBHSJD010000020">
    <property type="protein sequence ID" value="MFC5025352.1"/>
    <property type="molecule type" value="Genomic_DNA"/>
</dbReference>
<dbReference type="Proteomes" id="UP001595829">
    <property type="component" value="Unassembled WGS sequence"/>
</dbReference>
<evidence type="ECO:0000313" key="2">
    <source>
        <dbReference type="EMBL" id="MFC5025352.1"/>
    </source>
</evidence>
<gene>
    <name evidence="2" type="ORF">ACFPM3_24820</name>
</gene>
<keyword evidence="1" id="KW-0812">Transmembrane</keyword>
<reference evidence="3" key="1">
    <citation type="journal article" date="2019" name="Int. J. Syst. Evol. Microbiol.">
        <title>The Global Catalogue of Microorganisms (GCM) 10K type strain sequencing project: providing services to taxonomists for standard genome sequencing and annotation.</title>
        <authorList>
            <consortium name="The Broad Institute Genomics Platform"/>
            <consortium name="The Broad Institute Genome Sequencing Center for Infectious Disease"/>
            <person name="Wu L."/>
            <person name="Ma J."/>
        </authorList>
    </citation>
    <scope>NUCLEOTIDE SEQUENCE [LARGE SCALE GENOMIC DNA]</scope>
    <source>
        <strain evidence="3">CGMCC 4.1648</strain>
    </source>
</reference>
<protein>
    <submittedName>
        <fullName evidence="2">Uncharacterized protein</fullName>
    </submittedName>
</protein>
<keyword evidence="1" id="KW-1133">Transmembrane helix</keyword>
<sequence length="99" mass="10547">MDPSPAGEWRLAPVPWLLGAYWLDSPFHSGEECRRCTDLHDPSLRAPAVPEPEAARVPAGDGALDWAARPIGHRVVRGVLLALSLVTVVAGCLAVLFVG</sequence>
<keyword evidence="3" id="KW-1185">Reference proteome</keyword>
<organism evidence="2 3">
    <name type="scientific">Streptomyces coeruleoprunus</name>
    <dbReference type="NCBI Taxonomy" id="285563"/>
    <lineage>
        <taxon>Bacteria</taxon>
        <taxon>Bacillati</taxon>
        <taxon>Actinomycetota</taxon>
        <taxon>Actinomycetes</taxon>
        <taxon>Kitasatosporales</taxon>
        <taxon>Streptomycetaceae</taxon>
        <taxon>Streptomyces</taxon>
    </lineage>
</organism>
<accession>A0ABV9XJY9</accession>
<feature type="transmembrane region" description="Helical" evidence="1">
    <location>
        <begin position="79"/>
        <end position="98"/>
    </location>
</feature>
<proteinExistence type="predicted"/>